<dbReference type="Proteomes" id="UP001431572">
    <property type="component" value="Chromosome 1"/>
</dbReference>
<evidence type="ECO:0000256" key="6">
    <source>
        <dbReference type="PIRSR" id="PIRSR601501-1"/>
    </source>
</evidence>
<feature type="binding site" evidence="6">
    <location>
        <position position="371"/>
    </location>
    <ligand>
        <name>Mg(2+)</name>
        <dbReference type="ChEBI" id="CHEBI:18420"/>
    </ligand>
</feature>
<evidence type="ECO:0000256" key="3">
    <source>
        <dbReference type="ARBA" id="ARBA00022596"/>
    </source>
</evidence>
<dbReference type="Gene3D" id="1.10.645.10">
    <property type="entry name" value="Cytochrome-c3 Hydrogenase, chain B"/>
    <property type="match status" value="1"/>
</dbReference>
<dbReference type="GO" id="GO:0008901">
    <property type="term" value="F:ferredoxin hydrogenase activity"/>
    <property type="evidence" value="ECO:0007669"/>
    <property type="project" value="InterPro"/>
</dbReference>
<comment type="similarity">
    <text evidence="2">Belongs to the [NiFe]/[NiFeSe] hydrogenase large subunit family.</text>
</comment>
<dbReference type="GO" id="GO:0016151">
    <property type="term" value="F:nickel cation binding"/>
    <property type="evidence" value="ECO:0007669"/>
    <property type="project" value="InterPro"/>
</dbReference>
<evidence type="ECO:0000313" key="10">
    <source>
        <dbReference type="Proteomes" id="UP001431572"/>
    </source>
</evidence>
<keyword evidence="6" id="KW-0460">Magnesium</keyword>
<evidence type="ECO:0000256" key="2">
    <source>
        <dbReference type="ARBA" id="ARBA00009292"/>
    </source>
</evidence>
<feature type="binding site" evidence="6">
    <location>
        <position position="418"/>
    </location>
    <ligand>
        <name>Fe cation</name>
        <dbReference type="ChEBI" id="CHEBI:24875"/>
    </ligand>
</feature>
<dbReference type="EMBL" id="CP128399">
    <property type="protein sequence ID" value="WJW66201.1"/>
    <property type="molecule type" value="Genomic_DNA"/>
</dbReference>
<evidence type="ECO:0000256" key="1">
    <source>
        <dbReference type="ARBA" id="ARBA00001967"/>
    </source>
</evidence>
<reference evidence="7 9" key="1">
    <citation type="submission" date="2020-06" db="EMBL/GenBank/DDBJ databases">
        <title>Anoxygenic phototrophic Chloroflexota member uses a Type I reaction center.</title>
        <authorList>
            <person name="Tsuji J.M."/>
            <person name="Shaw N.A."/>
            <person name="Nagashima S."/>
            <person name="Venkiteswaran J."/>
            <person name="Schiff S.L."/>
            <person name="Hanada S."/>
            <person name="Tank M."/>
            <person name="Neufeld J.D."/>
        </authorList>
    </citation>
    <scope>NUCLEOTIDE SEQUENCE [LARGE SCALE GENOMIC DNA]</scope>
    <source>
        <strain evidence="7">L227-S17</strain>
    </source>
</reference>
<evidence type="ECO:0000256" key="4">
    <source>
        <dbReference type="ARBA" id="ARBA00022723"/>
    </source>
</evidence>
<feature type="binding site" evidence="6">
    <location>
        <position position="45"/>
    </location>
    <ligand>
        <name>Mg(2+)</name>
        <dbReference type="ChEBI" id="CHEBI:18420"/>
    </ligand>
</feature>
<proteinExistence type="inferred from homology"/>
<feature type="binding site" evidence="6">
    <location>
        <position position="64"/>
    </location>
    <ligand>
        <name>Ni(2+)</name>
        <dbReference type="ChEBI" id="CHEBI:49786"/>
    </ligand>
</feature>
<dbReference type="RefSeq" id="WP_341468082.1">
    <property type="nucleotide sequence ID" value="NZ_CP128399.1"/>
</dbReference>
<dbReference type="PANTHER" id="PTHR43600:SF2">
    <property type="entry name" value="F420-NON-REDUCING HYDROGENASE VHU SUBUNIT A"/>
    <property type="match status" value="1"/>
</dbReference>
<feature type="binding site" evidence="6">
    <location>
        <position position="415"/>
    </location>
    <ligand>
        <name>Ni(2+)</name>
        <dbReference type="ChEBI" id="CHEBI:49786"/>
    </ligand>
</feature>
<organism evidence="7 9">
    <name type="scientific">Candidatus Chlorohelix allophototropha</name>
    <dbReference type="NCBI Taxonomy" id="3003348"/>
    <lineage>
        <taxon>Bacteria</taxon>
        <taxon>Bacillati</taxon>
        <taxon>Chloroflexota</taxon>
        <taxon>Chloroflexia</taxon>
        <taxon>Candidatus Chloroheliales</taxon>
        <taxon>Candidatus Chloroheliaceae</taxon>
        <taxon>Candidatus Chlorohelix</taxon>
    </lineage>
</organism>
<dbReference type="PANTHER" id="PTHR43600">
    <property type="entry name" value="COENZYME F420 HYDROGENASE, SUBUNIT ALPHA"/>
    <property type="match status" value="1"/>
</dbReference>
<dbReference type="InterPro" id="IPR029014">
    <property type="entry name" value="NiFe-Hase_large"/>
</dbReference>
<protein>
    <submittedName>
        <fullName evidence="7">Ni/Fe hydrogenase subunit alpha</fullName>
    </submittedName>
</protein>
<dbReference type="SUPFAM" id="SSF56762">
    <property type="entry name" value="HydB/Nqo4-like"/>
    <property type="match status" value="1"/>
</dbReference>
<reference evidence="8" key="2">
    <citation type="journal article" date="2024" name="Nature">
        <title>Anoxygenic phototroph of the Chloroflexota uses a type I reaction centre.</title>
        <authorList>
            <person name="Tsuji J.M."/>
            <person name="Shaw N.A."/>
            <person name="Nagashima S."/>
            <person name="Venkiteswaran J.J."/>
            <person name="Schiff S.L."/>
            <person name="Watanabe T."/>
            <person name="Fukui M."/>
            <person name="Hanada S."/>
            <person name="Tank M."/>
            <person name="Neufeld J.D."/>
        </authorList>
    </citation>
    <scope>NUCLEOTIDE SEQUENCE</scope>
    <source>
        <strain evidence="8">L227-S17</strain>
    </source>
</reference>
<keyword evidence="5" id="KW-0560">Oxidoreductase</keyword>
<keyword evidence="10" id="KW-1185">Reference proteome</keyword>
<feature type="binding site" evidence="6">
    <location>
        <position position="67"/>
    </location>
    <ligand>
        <name>Ni(2+)</name>
        <dbReference type="ChEBI" id="CHEBI:49786"/>
    </ligand>
</feature>
<dbReference type="Pfam" id="PF00374">
    <property type="entry name" value="NiFeSe_Hases"/>
    <property type="match status" value="2"/>
</dbReference>
<name>A0A8T7LTY9_9CHLR</name>
<keyword evidence="3 6" id="KW-0533">Nickel</keyword>
<keyword evidence="6" id="KW-0408">Iron</keyword>
<evidence type="ECO:0000313" key="7">
    <source>
        <dbReference type="EMBL" id="NWJ44307.1"/>
    </source>
</evidence>
<feature type="binding site" evidence="6">
    <location>
        <position position="67"/>
    </location>
    <ligand>
        <name>Fe cation</name>
        <dbReference type="ChEBI" id="CHEBI:24875"/>
    </ligand>
</feature>
<dbReference type="Proteomes" id="UP000521676">
    <property type="component" value="Unassembled WGS sequence"/>
</dbReference>
<keyword evidence="4 6" id="KW-0479">Metal-binding</keyword>
<dbReference type="InterPro" id="IPR018194">
    <property type="entry name" value="Ni-dep_hyd_lsu_Ni_BS"/>
</dbReference>
<dbReference type="InterPro" id="IPR001501">
    <property type="entry name" value="Ni-dep_hyd_lsu"/>
</dbReference>
<evidence type="ECO:0000256" key="5">
    <source>
        <dbReference type="ARBA" id="ARBA00023002"/>
    </source>
</evidence>
<comment type="cofactor">
    <cofactor evidence="6">
        <name>Fe cation</name>
        <dbReference type="ChEBI" id="CHEBI:24875"/>
    </cofactor>
</comment>
<dbReference type="EMBL" id="JACATZ010000001">
    <property type="protein sequence ID" value="NWJ44307.1"/>
    <property type="molecule type" value="Genomic_DNA"/>
</dbReference>
<accession>A0A8T7LTY9</accession>
<comment type="cofactor">
    <cofactor evidence="1 6">
        <name>Ni(2+)</name>
        <dbReference type="ChEBI" id="CHEBI:49786"/>
    </cofactor>
</comment>
<dbReference type="PROSITE" id="PS00508">
    <property type="entry name" value="NI_HGENASE_L_2"/>
    <property type="match status" value="1"/>
</dbReference>
<gene>
    <name evidence="7" type="ORF">HXX08_00365</name>
    <name evidence="8" type="ORF">OZ401_001992</name>
</gene>
<sequence length="430" mass="48796">MNQTRTIKVENIARIEGEGKLLIKVRHGEVEAVHLDIFEPPRFFEAFLKGRHYKEVPDMVSRICGICPVAHQMSSIHALEQILGVTIDPQVRALRRVLYLGEWLESHALHVHMLHAPDFVGTTDVIQMTKTYPEEVQRGIKLKKLGHEIMTVLGGRAVHPINVRVGGFYKSPKKADLADLIERLKWGREAALDTIRWVSTLPFPEYEQDYEFVSLRHPDEYPVNEGRLISSRGLDIPVSDYEKHFVEEQVANSNALHSRVKERGAYLVGPLARFNLNFDKLAPIAQQAAQEAGLNGTCNNPFKSIIVRSIESLHICEESLSLLGNYEEPDKAAVATEPRAGKGYSCTEAPRGLLYHYYELDEQGLVKEAQIIPPTAQNQNKIEEDLFRFVSDNLEMPKAQMTAKCEQTIRNYDPCLSCATHFLKLEFDEE</sequence>
<evidence type="ECO:0000313" key="8">
    <source>
        <dbReference type="EMBL" id="WJW66201.1"/>
    </source>
</evidence>
<feature type="binding site" evidence="6">
    <location>
        <position position="421"/>
    </location>
    <ligand>
        <name>Mg(2+)</name>
        <dbReference type="ChEBI" id="CHEBI:18420"/>
    </ligand>
</feature>
<dbReference type="AlphaFoldDB" id="A0A8T7LTY9"/>
<evidence type="ECO:0000313" key="9">
    <source>
        <dbReference type="Proteomes" id="UP000521676"/>
    </source>
</evidence>